<protein>
    <submittedName>
        <fullName evidence="2">Uncharacterized protein</fullName>
    </submittedName>
</protein>
<organism evidence="2 3">
    <name type="scientific">Leptolinea tardivitalis</name>
    <dbReference type="NCBI Taxonomy" id="229920"/>
    <lineage>
        <taxon>Bacteria</taxon>
        <taxon>Bacillati</taxon>
        <taxon>Chloroflexota</taxon>
        <taxon>Anaerolineae</taxon>
        <taxon>Anaerolineales</taxon>
        <taxon>Anaerolineaceae</taxon>
        <taxon>Leptolinea</taxon>
    </lineage>
</organism>
<dbReference type="Proteomes" id="UP000050430">
    <property type="component" value="Unassembled WGS sequence"/>
</dbReference>
<reference evidence="2 3" key="1">
    <citation type="submission" date="2015-07" db="EMBL/GenBank/DDBJ databases">
        <title>Genome sequence of Leptolinea tardivitalis DSM 16556.</title>
        <authorList>
            <person name="Hemp J."/>
            <person name="Ward L.M."/>
            <person name="Pace L.A."/>
            <person name="Fischer W.W."/>
        </authorList>
    </citation>
    <scope>NUCLEOTIDE SEQUENCE [LARGE SCALE GENOMIC DNA]</scope>
    <source>
        <strain evidence="2 3">YMTK-2</strain>
    </source>
</reference>
<gene>
    <name evidence="2" type="ORF">ADM99_16360</name>
</gene>
<dbReference type="EMBL" id="LGCK01000014">
    <property type="protein sequence ID" value="KPL70661.1"/>
    <property type="molecule type" value="Genomic_DNA"/>
</dbReference>
<evidence type="ECO:0000256" key="1">
    <source>
        <dbReference type="SAM" id="MobiDB-lite"/>
    </source>
</evidence>
<feature type="region of interest" description="Disordered" evidence="1">
    <location>
        <begin position="65"/>
        <end position="95"/>
    </location>
</feature>
<sequence>MIKKIIIRENWSDQFSRNPLTGIKMLVEFCPLSETDNDFAREGKSFKTQYLTSLKAPCLKGSFRSKRPVEKTTPAKLSEIDPLTRINRPGKLKVP</sequence>
<keyword evidence="3" id="KW-1185">Reference proteome</keyword>
<proteinExistence type="predicted"/>
<accession>A0A0P6WPI0</accession>
<evidence type="ECO:0000313" key="3">
    <source>
        <dbReference type="Proteomes" id="UP000050430"/>
    </source>
</evidence>
<dbReference type="AlphaFoldDB" id="A0A0P6WPI0"/>
<comment type="caution">
    <text evidence="2">The sequence shown here is derived from an EMBL/GenBank/DDBJ whole genome shotgun (WGS) entry which is preliminary data.</text>
</comment>
<evidence type="ECO:0000313" key="2">
    <source>
        <dbReference type="EMBL" id="KPL70661.1"/>
    </source>
</evidence>
<name>A0A0P6WPI0_9CHLR</name>